<evidence type="ECO:0000313" key="2">
    <source>
        <dbReference type="EMBL" id="CDF34069.1"/>
    </source>
</evidence>
<dbReference type="Gramene" id="CDF34069">
    <property type="protein sequence ID" value="CDF34069"/>
    <property type="gene ID" value="CHC_T00002739001"/>
</dbReference>
<dbReference type="PhylomeDB" id="R7Q7R8"/>
<reference evidence="3" key="1">
    <citation type="journal article" date="2013" name="Proc. Natl. Acad. Sci. U.S.A.">
        <title>Genome structure and metabolic features in the red seaweed Chondrus crispus shed light on evolution of the Archaeplastida.</title>
        <authorList>
            <person name="Collen J."/>
            <person name="Porcel B."/>
            <person name="Carre W."/>
            <person name="Ball S.G."/>
            <person name="Chaparro C."/>
            <person name="Tonon T."/>
            <person name="Barbeyron T."/>
            <person name="Michel G."/>
            <person name="Noel B."/>
            <person name="Valentin K."/>
            <person name="Elias M."/>
            <person name="Artiguenave F."/>
            <person name="Arun A."/>
            <person name="Aury J.M."/>
            <person name="Barbosa-Neto J.F."/>
            <person name="Bothwell J.H."/>
            <person name="Bouget F.Y."/>
            <person name="Brillet L."/>
            <person name="Cabello-Hurtado F."/>
            <person name="Capella-Gutierrez S."/>
            <person name="Charrier B."/>
            <person name="Cladiere L."/>
            <person name="Cock J.M."/>
            <person name="Coelho S.M."/>
            <person name="Colleoni C."/>
            <person name="Czjzek M."/>
            <person name="Da Silva C."/>
            <person name="Delage L."/>
            <person name="Denoeud F."/>
            <person name="Deschamps P."/>
            <person name="Dittami S.M."/>
            <person name="Gabaldon T."/>
            <person name="Gachon C.M."/>
            <person name="Groisillier A."/>
            <person name="Herve C."/>
            <person name="Jabbari K."/>
            <person name="Katinka M."/>
            <person name="Kloareg B."/>
            <person name="Kowalczyk N."/>
            <person name="Labadie K."/>
            <person name="Leblanc C."/>
            <person name="Lopez P.J."/>
            <person name="McLachlan D.H."/>
            <person name="Meslet-Cladiere L."/>
            <person name="Moustafa A."/>
            <person name="Nehr Z."/>
            <person name="Nyvall Collen P."/>
            <person name="Panaud O."/>
            <person name="Partensky F."/>
            <person name="Poulain J."/>
            <person name="Rensing S.A."/>
            <person name="Rousvoal S."/>
            <person name="Samson G."/>
            <person name="Symeonidi A."/>
            <person name="Weissenbach J."/>
            <person name="Zambounis A."/>
            <person name="Wincker P."/>
            <person name="Boyen C."/>
        </authorList>
    </citation>
    <scope>NUCLEOTIDE SEQUENCE [LARGE SCALE GENOMIC DNA]</scope>
    <source>
        <strain evidence="3">cv. Stackhouse</strain>
    </source>
</reference>
<dbReference type="KEGG" id="ccp:CHC_T00002739001"/>
<feature type="compositionally biased region" description="Basic and acidic residues" evidence="1">
    <location>
        <begin position="1"/>
        <end position="19"/>
    </location>
</feature>
<dbReference type="Proteomes" id="UP000012073">
    <property type="component" value="Unassembled WGS sequence"/>
</dbReference>
<dbReference type="GeneID" id="17321602"/>
<dbReference type="RefSeq" id="XP_005713888.1">
    <property type="nucleotide sequence ID" value="XM_005713831.1"/>
</dbReference>
<gene>
    <name evidence="2" type="ORF">CHC_T00002739001</name>
</gene>
<proteinExistence type="predicted"/>
<name>R7Q7R8_CHOCR</name>
<dbReference type="EMBL" id="HG001671">
    <property type="protein sequence ID" value="CDF34069.1"/>
    <property type="molecule type" value="Genomic_DNA"/>
</dbReference>
<accession>R7Q7R8</accession>
<protein>
    <submittedName>
        <fullName evidence="2">Uncharacterized protein</fullName>
    </submittedName>
</protein>
<evidence type="ECO:0000256" key="1">
    <source>
        <dbReference type="SAM" id="MobiDB-lite"/>
    </source>
</evidence>
<organism evidence="2 3">
    <name type="scientific">Chondrus crispus</name>
    <name type="common">Carrageen Irish moss</name>
    <name type="synonym">Polymorpha crispa</name>
    <dbReference type="NCBI Taxonomy" id="2769"/>
    <lineage>
        <taxon>Eukaryota</taxon>
        <taxon>Rhodophyta</taxon>
        <taxon>Florideophyceae</taxon>
        <taxon>Rhodymeniophycidae</taxon>
        <taxon>Gigartinales</taxon>
        <taxon>Gigartinaceae</taxon>
        <taxon>Chondrus</taxon>
    </lineage>
</organism>
<feature type="region of interest" description="Disordered" evidence="1">
    <location>
        <begin position="1"/>
        <end position="23"/>
    </location>
</feature>
<dbReference type="AlphaFoldDB" id="R7Q7R8"/>
<sequence>MCERHWTCPDHPPDPERRQGGRSQTVSCGAGVHCVDRSKICLFCGGVDGGTGGAGCTCREPPEPECSWSETSSDGSLDEVVDIGYRDPAHEYDYDRSEIDVMVGDMAEMSHGHRVGGEEWGVVSEGALLGRTFRCGDLGFAEPLTRERPAGRVGVCVRKGRAILMVGLAEMVVTRMSELPTQSWYETSTRSWPSWISWSREMYQAVYAAEEAGLVTLVSREGDRGPGAILIDVPLPWYGGRIYRGQELVSLSGADIWQWTAEHRRGDYGPLTLIERVMVPAGFVPGQRCVFDTNPTANNNCFMRSGKAEYESGWELVQLSASSKVVGVPVWAYRRDLWDCSRKSIWLDRRSIDKSRDGGLGYVIIGRDNMSGYVCGWADEDLTSYADVRLTEQTQASGYNMPPVEAEFRIWYAMWNKAGRIKSLGDIVDEVRASEEAVLIAGQDPRRLVPYLGEFGCYFRLYRSSPGQAGGAEIDEVSVEVLKRCVVACDSAGYCVSSLGQKRLEVGRRHVGPVRVGKGSRFSLISGKVGRQEPDMYGIQSSDFLPAECEGLIKTWLGVVCD</sequence>
<keyword evidence="3" id="KW-1185">Reference proteome</keyword>
<evidence type="ECO:0000313" key="3">
    <source>
        <dbReference type="Proteomes" id="UP000012073"/>
    </source>
</evidence>